<keyword evidence="3" id="KW-1185">Reference proteome</keyword>
<name>A0A371CVG9_9APHY</name>
<gene>
    <name evidence="2" type="ORF">OH76DRAFT_1487218</name>
</gene>
<accession>A0A371CVG9</accession>
<evidence type="ECO:0000256" key="1">
    <source>
        <dbReference type="SAM" id="MobiDB-lite"/>
    </source>
</evidence>
<evidence type="ECO:0000313" key="3">
    <source>
        <dbReference type="Proteomes" id="UP000256964"/>
    </source>
</evidence>
<dbReference type="Proteomes" id="UP000256964">
    <property type="component" value="Unassembled WGS sequence"/>
</dbReference>
<feature type="region of interest" description="Disordered" evidence="1">
    <location>
        <begin position="112"/>
        <end position="132"/>
    </location>
</feature>
<dbReference type="AlphaFoldDB" id="A0A371CVG9"/>
<evidence type="ECO:0000313" key="2">
    <source>
        <dbReference type="EMBL" id="RDX44265.1"/>
    </source>
</evidence>
<protein>
    <submittedName>
        <fullName evidence="2">Uncharacterized protein</fullName>
    </submittedName>
</protein>
<reference evidence="2 3" key="1">
    <citation type="journal article" date="2018" name="Biotechnol. Biofuels">
        <title>Integrative visual omics of the white-rot fungus Polyporus brumalis exposes the biotechnological potential of its oxidative enzymes for delignifying raw plant biomass.</title>
        <authorList>
            <person name="Miyauchi S."/>
            <person name="Rancon A."/>
            <person name="Drula E."/>
            <person name="Hage H."/>
            <person name="Chaduli D."/>
            <person name="Favel A."/>
            <person name="Grisel S."/>
            <person name="Henrissat B."/>
            <person name="Herpoel-Gimbert I."/>
            <person name="Ruiz-Duenas F.J."/>
            <person name="Chevret D."/>
            <person name="Hainaut M."/>
            <person name="Lin J."/>
            <person name="Wang M."/>
            <person name="Pangilinan J."/>
            <person name="Lipzen A."/>
            <person name="Lesage-Meessen L."/>
            <person name="Navarro D."/>
            <person name="Riley R."/>
            <person name="Grigoriev I.V."/>
            <person name="Zhou S."/>
            <person name="Raouche S."/>
            <person name="Rosso M.N."/>
        </authorList>
    </citation>
    <scope>NUCLEOTIDE SEQUENCE [LARGE SCALE GENOMIC DNA]</scope>
    <source>
        <strain evidence="2 3">BRFM 1820</strain>
    </source>
</reference>
<proteinExistence type="predicted"/>
<sequence length="157" mass="16340">MHSTLLVKQSAVIAIYFDGARKYSAPAAIGMVSLADSAEVILCALAGRGSFPSLLSASLTTFCGAVKLDHVSLALISVRGVVCISFRDQSDMGDFLGAYESARASYESAHASANVSGDDPSARDGSPEPDESATFSLLASHLATIDGDWDFVDFTAP</sequence>
<organism evidence="2 3">
    <name type="scientific">Lentinus brumalis</name>
    <dbReference type="NCBI Taxonomy" id="2498619"/>
    <lineage>
        <taxon>Eukaryota</taxon>
        <taxon>Fungi</taxon>
        <taxon>Dikarya</taxon>
        <taxon>Basidiomycota</taxon>
        <taxon>Agaricomycotina</taxon>
        <taxon>Agaricomycetes</taxon>
        <taxon>Polyporales</taxon>
        <taxon>Polyporaceae</taxon>
        <taxon>Lentinus</taxon>
    </lineage>
</organism>
<dbReference type="EMBL" id="KZ857452">
    <property type="protein sequence ID" value="RDX44265.1"/>
    <property type="molecule type" value="Genomic_DNA"/>
</dbReference>